<keyword evidence="3" id="KW-1185">Reference proteome</keyword>
<gene>
    <name evidence="2" type="ORF">E2C01_040770</name>
</gene>
<dbReference type="Proteomes" id="UP000324222">
    <property type="component" value="Unassembled WGS sequence"/>
</dbReference>
<organism evidence="2 3">
    <name type="scientific">Portunus trituberculatus</name>
    <name type="common">Swimming crab</name>
    <name type="synonym">Neptunus trituberculatus</name>
    <dbReference type="NCBI Taxonomy" id="210409"/>
    <lineage>
        <taxon>Eukaryota</taxon>
        <taxon>Metazoa</taxon>
        <taxon>Ecdysozoa</taxon>
        <taxon>Arthropoda</taxon>
        <taxon>Crustacea</taxon>
        <taxon>Multicrustacea</taxon>
        <taxon>Malacostraca</taxon>
        <taxon>Eumalacostraca</taxon>
        <taxon>Eucarida</taxon>
        <taxon>Decapoda</taxon>
        <taxon>Pleocyemata</taxon>
        <taxon>Brachyura</taxon>
        <taxon>Eubrachyura</taxon>
        <taxon>Portunoidea</taxon>
        <taxon>Portunidae</taxon>
        <taxon>Portuninae</taxon>
        <taxon>Portunus</taxon>
    </lineage>
</organism>
<dbReference type="EMBL" id="VSRR010007509">
    <property type="protein sequence ID" value="MPC47036.1"/>
    <property type="molecule type" value="Genomic_DNA"/>
</dbReference>
<evidence type="ECO:0000313" key="3">
    <source>
        <dbReference type="Proteomes" id="UP000324222"/>
    </source>
</evidence>
<evidence type="ECO:0000313" key="2">
    <source>
        <dbReference type="EMBL" id="MPC47036.1"/>
    </source>
</evidence>
<feature type="signal peptide" evidence="1">
    <location>
        <begin position="1"/>
        <end position="18"/>
    </location>
</feature>
<protein>
    <recommendedName>
        <fullName evidence="4">Secreted protein</fullName>
    </recommendedName>
</protein>
<evidence type="ECO:0008006" key="4">
    <source>
        <dbReference type="Google" id="ProtNLM"/>
    </source>
</evidence>
<feature type="chain" id="PRO_5023075650" description="Secreted protein" evidence="1">
    <location>
        <begin position="19"/>
        <end position="110"/>
    </location>
</feature>
<evidence type="ECO:0000256" key="1">
    <source>
        <dbReference type="SAM" id="SignalP"/>
    </source>
</evidence>
<comment type="caution">
    <text evidence="2">The sequence shown here is derived from an EMBL/GenBank/DDBJ whole genome shotgun (WGS) entry which is preliminary data.</text>
</comment>
<proteinExistence type="predicted"/>
<dbReference type="AlphaFoldDB" id="A0A5B7FNC6"/>
<sequence>MNFFFFCLYFFSVGGREGRPAVDFSIRHCFYSCGHSFIIPTPLDGTKDAKARATLRQATPLTHPTLKTLLIVVYNARVEEVECPNPRPASHPLLLRMSYVTRRIQTNNLQ</sequence>
<reference evidence="2 3" key="1">
    <citation type="submission" date="2019-05" db="EMBL/GenBank/DDBJ databases">
        <title>Another draft genome of Portunus trituberculatus and its Hox gene families provides insights of decapod evolution.</title>
        <authorList>
            <person name="Jeong J.-H."/>
            <person name="Song I."/>
            <person name="Kim S."/>
            <person name="Choi T."/>
            <person name="Kim D."/>
            <person name="Ryu S."/>
            <person name="Kim W."/>
        </authorList>
    </citation>
    <scope>NUCLEOTIDE SEQUENCE [LARGE SCALE GENOMIC DNA]</scope>
    <source>
        <tissue evidence="2">Muscle</tissue>
    </source>
</reference>
<keyword evidence="1" id="KW-0732">Signal</keyword>
<name>A0A5B7FNC6_PORTR</name>
<accession>A0A5B7FNC6</accession>